<keyword evidence="2" id="KW-1185">Reference proteome</keyword>
<accession>A0ABM8ZZM9</accession>
<evidence type="ECO:0000313" key="1">
    <source>
        <dbReference type="EMBL" id="CAH0536594.1"/>
    </source>
</evidence>
<evidence type="ECO:0008006" key="3">
    <source>
        <dbReference type="Google" id="ProtNLM"/>
    </source>
</evidence>
<protein>
    <recommendedName>
        <fullName evidence="3">HNH endonuclease</fullName>
    </recommendedName>
</protein>
<name>A0ABM8ZZM9_9VIBR</name>
<reference evidence="1" key="1">
    <citation type="submission" date="2021-11" db="EMBL/GenBank/DDBJ databases">
        <authorList>
            <person name="Rodrigo-Torres L."/>
            <person name="Arahal R. D."/>
            <person name="Lucena T."/>
        </authorList>
    </citation>
    <scope>NUCLEOTIDE SEQUENCE</scope>
    <source>
        <strain evidence="1">CECT 7928</strain>
    </source>
</reference>
<organism evidence="1 2">
    <name type="scientific">Vibrio marisflavi CECT 7928</name>
    <dbReference type="NCBI Taxonomy" id="634439"/>
    <lineage>
        <taxon>Bacteria</taxon>
        <taxon>Pseudomonadati</taxon>
        <taxon>Pseudomonadota</taxon>
        <taxon>Gammaproteobacteria</taxon>
        <taxon>Vibrionales</taxon>
        <taxon>Vibrionaceae</taxon>
        <taxon>Vibrio</taxon>
    </lineage>
</organism>
<gene>
    <name evidence="1" type="ORF">VMF7928_00549</name>
</gene>
<evidence type="ECO:0000313" key="2">
    <source>
        <dbReference type="Proteomes" id="UP000838748"/>
    </source>
</evidence>
<comment type="caution">
    <text evidence="1">The sequence shown here is derived from an EMBL/GenBank/DDBJ whole genome shotgun (WGS) entry which is preliminary data.</text>
</comment>
<dbReference type="EMBL" id="CAKLDM010000001">
    <property type="protein sequence ID" value="CAH0536594.1"/>
    <property type="molecule type" value="Genomic_DNA"/>
</dbReference>
<dbReference type="Proteomes" id="UP000838748">
    <property type="component" value="Unassembled WGS sequence"/>
</dbReference>
<dbReference type="RefSeq" id="WP_237359955.1">
    <property type="nucleotide sequence ID" value="NZ_CAKLDM010000001.1"/>
</dbReference>
<proteinExistence type="predicted"/>
<sequence length="321" mass="36514">MNNYTCIDVPFNSRHTCWFCGEPCSDFLDFPANHRNVSDISHQPLAVPSCNECSSFKTTSGVKSIWALRDQIKHQLMSKYAKHLGIGLNWTETELKESDFTGSVLGGFGKSAWPMYQIAKERIAYKGWPITIDELPLDGYDETSGFTYDGTRYLSLHTCIDYYVKSLSLDKDLLTQAVDIVTPERFGYALKIAKLNKFISAQERSQILEELLLQESEAAEANLELEKQSRQCTVPHPNLKKVTISGTVATTESIQWALDRKVKTLDDLCRLEDDFFDDFEHLGGTGAFLAYNGLQLYLEARENPTWVERIDPNAEFWVSYI</sequence>